<dbReference type="GO" id="GO:0005634">
    <property type="term" value="C:nucleus"/>
    <property type="evidence" value="ECO:0007669"/>
    <property type="project" value="UniProtKB-SubCell"/>
</dbReference>
<feature type="domain" description="C2H2-type" evidence="13">
    <location>
        <begin position="420"/>
        <end position="447"/>
    </location>
</feature>
<feature type="compositionally biased region" description="Basic and acidic residues" evidence="12">
    <location>
        <begin position="246"/>
        <end position="258"/>
    </location>
</feature>
<dbReference type="InterPro" id="IPR050636">
    <property type="entry name" value="C2H2-ZF_domain-containing"/>
</dbReference>
<dbReference type="GeneTree" id="ENSGT00950000183052"/>
<feature type="domain" description="C2H2-type" evidence="13">
    <location>
        <begin position="514"/>
        <end position="542"/>
    </location>
</feature>
<dbReference type="FunFam" id="3.30.160.60:FF:000100">
    <property type="entry name" value="Zinc finger 45-like"/>
    <property type="match status" value="1"/>
</dbReference>
<dbReference type="FunFam" id="3.30.160.60:FF:000508">
    <property type="entry name" value="Myeloid zinc finger 1"/>
    <property type="match status" value="1"/>
</dbReference>
<dbReference type="Proteomes" id="UP000265140">
    <property type="component" value="Chromosome 9"/>
</dbReference>
<dbReference type="InterPro" id="IPR041697">
    <property type="entry name" value="Znf-C2H2_11"/>
</dbReference>
<accession>A0AAY5KXB9</accession>
<dbReference type="PANTHER" id="PTHR47772">
    <property type="entry name" value="ZINC FINGER PROTEIN 200"/>
    <property type="match status" value="1"/>
</dbReference>
<dbReference type="InterPro" id="IPR013087">
    <property type="entry name" value="Znf_C2H2_type"/>
</dbReference>
<dbReference type="InterPro" id="IPR036236">
    <property type="entry name" value="Znf_C2H2_sf"/>
</dbReference>
<dbReference type="PROSITE" id="PS50157">
    <property type="entry name" value="ZINC_FINGER_C2H2_2"/>
    <property type="match status" value="14"/>
</dbReference>
<dbReference type="PROSITE" id="PS00028">
    <property type="entry name" value="ZINC_FINGER_C2H2_1"/>
    <property type="match status" value="13"/>
</dbReference>
<protein>
    <recommendedName>
        <fullName evidence="13">C2H2-type domain-containing protein</fullName>
    </recommendedName>
</protein>
<feature type="domain" description="C2H2-type" evidence="13">
    <location>
        <begin position="303"/>
        <end position="330"/>
    </location>
</feature>
<reference evidence="14 15" key="1">
    <citation type="submission" date="2020-02" db="EMBL/GenBank/DDBJ databases">
        <title>Esox lucius (northern pike) genome, fEsoLuc1, primary haplotype.</title>
        <authorList>
            <person name="Myers G."/>
            <person name="Karagic N."/>
            <person name="Meyer A."/>
            <person name="Pippel M."/>
            <person name="Reichard M."/>
            <person name="Winkler S."/>
            <person name="Tracey A."/>
            <person name="Sims Y."/>
            <person name="Howe K."/>
            <person name="Rhie A."/>
            <person name="Formenti G."/>
            <person name="Durbin R."/>
            <person name="Fedrigo O."/>
            <person name="Jarvis E.D."/>
        </authorList>
    </citation>
    <scope>NUCLEOTIDE SEQUENCE [LARGE SCALE GENOMIC DNA]</scope>
</reference>
<dbReference type="SMART" id="SM00355">
    <property type="entry name" value="ZnF_C2H2"/>
    <property type="match status" value="14"/>
</dbReference>
<evidence type="ECO:0000256" key="1">
    <source>
        <dbReference type="ARBA" id="ARBA00004123"/>
    </source>
</evidence>
<dbReference type="FunFam" id="3.30.160.60:FF:002343">
    <property type="entry name" value="Zinc finger protein 33A"/>
    <property type="match status" value="3"/>
</dbReference>
<feature type="domain" description="C2H2-type" evidence="13">
    <location>
        <begin position="448"/>
        <end position="475"/>
    </location>
</feature>
<feature type="compositionally biased region" description="Low complexity" evidence="12">
    <location>
        <begin position="224"/>
        <end position="237"/>
    </location>
</feature>
<evidence type="ECO:0000256" key="11">
    <source>
        <dbReference type="PROSITE-ProRule" id="PRU00042"/>
    </source>
</evidence>
<dbReference type="GO" id="GO:0008270">
    <property type="term" value="F:zinc ion binding"/>
    <property type="evidence" value="ECO:0007669"/>
    <property type="project" value="UniProtKB-KW"/>
</dbReference>
<evidence type="ECO:0000313" key="15">
    <source>
        <dbReference type="Proteomes" id="UP000265140"/>
    </source>
</evidence>
<feature type="domain" description="C2H2-type" evidence="13">
    <location>
        <begin position="476"/>
        <end position="504"/>
    </location>
</feature>
<dbReference type="FunFam" id="3.30.160.60:FF:000446">
    <property type="entry name" value="Zinc finger protein"/>
    <property type="match status" value="1"/>
</dbReference>
<organism evidence="14 15">
    <name type="scientific">Esox lucius</name>
    <name type="common">Northern pike</name>
    <dbReference type="NCBI Taxonomy" id="8010"/>
    <lineage>
        <taxon>Eukaryota</taxon>
        <taxon>Metazoa</taxon>
        <taxon>Chordata</taxon>
        <taxon>Craniata</taxon>
        <taxon>Vertebrata</taxon>
        <taxon>Euteleostomi</taxon>
        <taxon>Actinopterygii</taxon>
        <taxon>Neopterygii</taxon>
        <taxon>Teleostei</taxon>
        <taxon>Protacanthopterygii</taxon>
        <taxon>Esociformes</taxon>
        <taxon>Esocidae</taxon>
        <taxon>Esox</taxon>
    </lineage>
</organism>
<evidence type="ECO:0000256" key="6">
    <source>
        <dbReference type="ARBA" id="ARBA00022833"/>
    </source>
</evidence>
<evidence type="ECO:0000256" key="8">
    <source>
        <dbReference type="ARBA" id="ARBA00023125"/>
    </source>
</evidence>
<dbReference type="GO" id="GO:0003677">
    <property type="term" value="F:DNA binding"/>
    <property type="evidence" value="ECO:0007669"/>
    <property type="project" value="UniProtKB-KW"/>
</dbReference>
<gene>
    <name evidence="14" type="primary">ZNF229</name>
</gene>
<feature type="region of interest" description="Disordered" evidence="12">
    <location>
        <begin position="126"/>
        <end position="269"/>
    </location>
</feature>
<evidence type="ECO:0000256" key="10">
    <source>
        <dbReference type="ARBA" id="ARBA00023242"/>
    </source>
</evidence>
<evidence type="ECO:0000256" key="3">
    <source>
        <dbReference type="ARBA" id="ARBA00022723"/>
    </source>
</evidence>
<dbReference type="Pfam" id="PF16622">
    <property type="entry name" value="zf-C2H2_11"/>
    <property type="match status" value="1"/>
</dbReference>
<keyword evidence="8" id="KW-0238">DNA-binding</keyword>
<feature type="domain" description="C2H2-type" evidence="13">
    <location>
        <begin position="653"/>
        <end position="680"/>
    </location>
</feature>
<reference evidence="14" key="3">
    <citation type="submission" date="2025-09" db="UniProtKB">
        <authorList>
            <consortium name="Ensembl"/>
        </authorList>
    </citation>
    <scope>IDENTIFICATION</scope>
</reference>
<comment type="similarity">
    <text evidence="2">Belongs to the krueppel C2H2-type zinc-finger protein family.</text>
</comment>
<dbReference type="GO" id="GO:0042802">
    <property type="term" value="F:identical protein binding"/>
    <property type="evidence" value="ECO:0007669"/>
    <property type="project" value="UniProtKB-ARBA"/>
</dbReference>
<feature type="domain" description="C2H2-type" evidence="13">
    <location>
        <begin position="625"/>
        <end position="652"/>
    </location>
</feature>
<feature type="domain" description="C2H2-type" evidence="13">
    <location>
        <begin position="271"/>
        <end position="302"/>
    </location>
</feature>
<keyword evidence="15" id="KW-1185">Reference proteome</keyword>
<feature type="domain" description="C2H2-type" evidence="13">
    <location>
        <begin position="541"/>
        <end position="568"/>
    </location>
</feature>
<evidence type="ECO:0000259" key="13">
    <source>
        <dbReference type="PROSITE" id="PS50157"/>
    </source>
</evidence>
<feature type="compositionally biased region" description="Acidic residues" evidence="12">
    <location>
        <begin position="172"/>
        <end position="185"/>
    </location>
</feature>
<evidence type="ECO:0000256" key="9">
    <source>
        <dbReference type="ARBA" id="ARBA00023163"/>
    </source>
</evidence>
<dbReference type="FunFam" id="3.30.160.60:FF:000965">
    <property type="entry name" value="Neurotrophin receptor-interacting factor homolog"/>
    <property type="match status" value="1"/>
</dbReference>
<dbReference type="FunFam" id="3.30.160.60:FF:000557">
    <property type="entry name" value="zinc finger and SCAN domain-containing protein 29"/>
    <property type="match status" value="1"/>
</dbReference>
<feature type="domain" description="C2H2-type" evidence="13">
    <location>
        <begin position="359"/>
        <end position="387"/>
    </location>
</feature>
<evidence type="ECO:0000256" key="12">
    <source>
        <dbReference type="SAM" id="MobiDB-lite"/>
    </source>
</evidence>
<evidence type="ECO:0000256" key="5">
    <source>
        <dbReference type="ARBA" id="ARBA00022771"/>
    </source>
</evidence>
<feature type="domain" description="C2H2-type" evidence="13">
    <location>
        <begin position="387"/>
        <end position="415"/>
    </location>
</feature>
<keyword evidence="9" id="KW-0804">Transcription</keyword>
<dbReference type="PANTHER" id="PTHR47772:SF12">
    <property type="entry name" value="RB-ASSOCIATED KRAB ZINC FINGER-RELATED"/>
    <property type="match status" value="1"/>
</dbReference>
<evidence type="ECO:0000256" key="7">
    <source>
        <dbReference type="ARBA" id="ARBA00023015"/>
    </source>
</evidence>
<keyword evidence="4" id="KW-0677">Repeat</keyword>
<keyword evidence="10" id="KW-0539">Nucleus</keyword>
<dbReference type="FunFam" id="3.30.160.60:FF:001119">
    <property type="entry name" value="zinc finger protein 408"/>
    <property type="match status" value="1"/>
</dbReference>
<keyword evidence="3" id="KW-0479">Metal-binding</keyword>
<name>A0AAY5KXB9_ESOLU</name>
<dbReference type="Pfam" id="PF00096">
    <property type="entry name" value="zf-C2H2"/>
    <property type="match status" value="11"/>
</dbReference>
<feature type="region of interest" description="Disordered" evidence="12">
    <location>
        <begin position="669"/>
        <end position="704"/>
    </location>
</feature>
<keyword evidence="6" id="KW-0862">Zinc</keyword>
<comment type="subcellular location">
    <subcellularLocation>
        <location evidence="1">Nucleus</location>
    </subcellularLocation>
</comment>
<evidence type="ECO:0000256" key="2">
    <source>
        <dbReference type="ARBA" id="ARBA00006991"/>
    </source>
</evidence>
<evidence type="ECO:0000313" key="14">
    <source>
        <dbReference type="Ensembl" id="ENSELUP00000091122.1"/>
    </source>
</evidence>
<feature type="domain" description="C2H2-type" evidence="13">
    <location>
        <begin position="569"/>
        <end position="596"/>
    </location>
</feature>
<feature type="domain" description="C2H2-type" evidence="13">
    <location>
        <begin position="597"/>
        <end position="624"/>
    </location>
</feature>
<dbReference type="SUPFAM" id="SSF57667">
    <property type="entry name" value="beta-beta-alpha zinc fingers"/>
    <property type="match status" value="9"/>
</dbReference>
<dbReference type="AlphaFoldDB" id="A0AAY5KXB9"/>
<feature type="domain" description="C2H2-type" evidence="13">
    <location>
        <begin position="331"/>
        <end position="358"/>
    </location>
</feature>
<dbReference type="Gene3D" id="3.30.160.60">
    <property type="entry name" value="Classic Zinc Finger"/>
    <property type="match status" value="12"/>
</dbReference>
<dbReference type="FunFam" id="3.30.160.60:FF:000478">
    <property type="entry name" value="Zinc finger protein 133"/>
    <property type="match status" value="3"/>
</dbReference>
<dbReference type="Ensembl" id="ENSELUT00000102733.1">
    <property type="protein sequence ID" value="ENSELUP00000091122.1"/>
    <property type="gene ID" value="ENSELUG00000013796.3"/>
</dbReference>
<sequence length="704" mass="79993">MFVIVSVGKTKGHLETYIGTQTGPLMSCQRLVHGKDNMNSLCSEKETLIDEIEKSLFTLTEDDLRYLCKGHGLVTKMGLMKGMNHRLLRRKIMEEMWDNIESMTLDEQGMSWLRHLKKDIRLIQEKDAGSPLGPSQTDNDDDEQFDKVDSNLLPGSGLEMRHLSPRQFYDDKAEDDTADPDEDWAAGDKDRLSSNGLEAEPPPESAVSEKRDGPSRPTSCLPESLGRASRGRGLLLGQKRMSSQEADCRKSGQTDHVRHNAAQPGSRPGSHICDHCGKSFTTARNLKRHLQYLLRCQDTEKSHVCSKCGKGFPLPGSLKRHLRTHTGEKPYVCQHCGKDYNDSGNLQRHINTHTGEKPYHCLECGRKFSVKLSLEHHREAVHTEHPHRCSNCMKSFVTASKLESHIKTRHPPSDPVNNPHVCSECGRGFRVAASLKRHLRTHTGEKPYICSHCGKYYNDSGNLQRHVRTHTGEKPYHCSVCGMKFRCTKTLEQHHLKNHQGETLGPIRLHQGPLTCPHCGQEFPSKALLKDHLQKTHISRVQCKQCDKTFSTKAYLLVHQRKHTGERPYLCPQCGKSFSLSGSLRLHLRIHAGEKPHVCSYCDKRFTSRSQLIRHLRIHTGEKPYQCSDCGRCFACGNILRKHRRIHTGEKPFQCHECSKAFAQLTSLKKHQETHRPSQPVSVRNPYLPHSQPLPYPYPPQTSW</sequence>
<keyword evidence="5 11" id="KW-0863">Zinc-finger</keyword>
<feature type="compositionally biased region" description="Pro residues" evidence="12">
    <location>
        <begin position="692"/>
        <end position="704"/>
    </location>
</feature>
<keyword evidence="7" id="KW-0805">Transcription regulation</keyword>
<reference evidence="14" key="2">
    <citation type="submission" date="2025-08" db="UniProtKB">
        <authorList>
            <consortium name="Ensembl"/>
        </authorList>
    </citation>
    <scope>IDENTIFICATION</scope>
</reference>
<proteinExistence type="inferred from homology"/>
<evidence type="ECO:0000256" key="4">
    <source>
        <dbReference type="ARBA" id="ARBA00022737"/>
    </source>
</evidence>